<feature type="compositionally biased region" description="Basic residues" evidence="1">
    <location>
        <begin position="26"/>
        <end position="44"/>
    </location>
</feature>
<evidence type="ECO:0000313" key="3">
    <source>
        <dbReference type="Proteomes" id="UP001215598"/>
    </source>
</evidence>
<name>A0AAD7M8E9_9AGAR</name>
<dbReference type="Pfam" id="PF20414">
    <property type="entry name" value="DUF6698"/>
    <property type="match status" value="1"/>
</dbReference>
<dbReference type="InterPro" id="IPR046521">
    <property type="entry name" value="DUF6698"/>
</dbReference>
<organism evidence="2 3">
    <name type="scientific">Mycena metata</name>
    <dbReference type="NCBI Taxonomy" id="1033252"/>
    <lineage>
        <taxon>Eukaryota</taxon>
        <taxon>Fungi</taxon>
        <taxon>Dikarya</taxon>
        <taxon>Basidiomycota</taxon>
        <taxon>Agaricomycotina</taxon>
        <taxon>Agaricomycetes</taxon>
        <taxon>Agaricomycetidae</taxon>
        <taxon>Agaricales</taxon>
        <taxon>Marasmiineae</taxon>
        <taxon>Mycenaceae</taxon>
        <taxon>Mycena</taxon>
    </lineage>
</organism>
<dbReference type="Proteomes" id="UP001215598">
    <property type="component" value="Unassembled WGS sequence"/>
</dbReference>
<evidence type="ECO:0000313" key="2">
    <source>
        <dbReference type="EMBL" id="KAJ7705782.1"/>
    </source>
</evidence>
<dbReference type="EMBL" id="JARKIB010000466">
    <property type="protein sequence ID" value="KAJ7705782.1"/>
    <property type="molecule type" value="Genomic_DNA"/>
</dbReference>
<sequence length="481" mass="54262">MPSSRSPSRERSRSPRRRPSSPAGHHSSRRRSSSPRRSSSHRSRASSAGPRRESRSPRRGSSRPPQPPSSVRGRDSDNNEDSHYKAAYLALAASNEINAQKKRKQGPGKTVSTQALGRGIRMLAALYGELSTIVTNAEAYLVKGRFPDDDDFDEFSVDLTDEQMEYLAEKRDCERNFFAYQQILRLVPGLDLKLQGEAETLIDFYGRLQKGANDSRSEDVGRVSKQLASWINADRDRPDVVIFDFTPAIVTQDGQTIRQHAQVLFEDRGSRGVEHDICGGLLSCIEHDWADERYAMFPSETPSLPLNESFYCRVFYENFQGDPDDVNKGFLRSRYMVKGFKVVFTGPASAKDEDFENLPPQKKLKTTTGSKGTRKPPCEIFHMDGKVTPRSIAYIAILVHFGLTNAAFWTNDYYGFSYPQMYNFIVDYFEAPREGTPQREHVDKLLSWWNKQIFPTHAASASSSRTAVSSMAKLRAQRAAA</sequence>
<reference evidence="2" key="1">
    <citation type="submission" date="2023-03" db="EMBL/GenBank/DDBJ databases">
        <title>Massive genome expansion in bonnet fungi (Mycena s.s.) driven by repeated elements and novel gene families across ecological guilds.</title>
        <authorList>
            <consortium name="Lawrence Berkeley National Laboratory"/>
            <person name="Harder C.B."/>
            <person name="Miyauchi S."/>
            <person name="Viragh M."/>
            <person name="Kuo A."/>
            <person name="Thoen E."/>
            <person name="Andreopoulos B."/>
            <person name="Lu D."/>
            <person name="Skrede I."/>
            <person name="Drula E."/>
            <person name="Henrissat B."/>
            <person name="Morin E."/>
            <person name="Kohler A."/>
            <person name="Barry K."/>
            <person name="LaButti K."/>
            <person name="Morin E."/>
            <person name="Salamov A."/>
            <person name="Lipzen A."/>
            <person name="Mereny Z."/>
            <person name="Hegedus B."/>
            <person name="Baldrian P."/>
            <person name="Stursova M."/>
            <person name="Weitz H."/>
            <person name="Taylor A."/>
            <person name="Grigoriev I.V."/>
            <person name="Nagy L.G."/>
            <person name="Martin F."/>
            <person name="Kauserud H."/>
        </authorList>
    </citation>
    <scope>NUCLEOTIDE SEQUENCE</scope>
    <source>
        <strain evidence="2">CBHHK182m</strain>
    </source>
</reference>
<protein>
    <submittedName>
        <fullName evidence="2">Uncharacterized protein</fullName>
    </submittedName>
</protein>
<feature type="region of interest" description="Disordered" evidence="1">
    <location>
        <begin position="1"/>
        <end position="80"/>
    </location>
</feature>
<keyword evidence="3" id="KW-1185">Reference proteome</keyword>
<dbReference type="AlphaFoldDB" id="A0AAD7M8E9"/>
<comment type="caution">
    <text evidence="2">The sequence shown here is derived from an EMBL/GenBank/DDBJ whole genome shotgun (WGS) entry which is preliminary data.</text>
</comment>
<gene>
    <name evidence="2" type="ORF">B0H16DRAFT_1901699</name>
</gene>
<feature type="region of interest" description="Disordered" evidence="1">
    <location>
        <begin position="354"/>
        <end position="375"/>
    </location>
</feature>
<evidence type="ECO:0000256" key="1">
    <source>
        <dbReference type="SAM" id="MobiDB-lite"/>
    </source>
</evidence>
<accession>A0AAD7M8E9</accession>
<proteinExistence type="predicted"/>